<feature type="region of interest" description="Disordered" evidence="2">
    <location>
        <begin position="193"/>
        <end position="220"/>
    </location>
</feature>
<dbReference type="GO" id="GO:0061630">
    <property type="term" value="F:ubiquitin protein ligase activity"/>
    <property type="evidence" value="ECO:0007669"/>
    <property type="project" value="InterPro"/>
</dbReference>
<sequence length="277" mass="31859">MLVCNYRKCRQPLKICAVGTVCKHIFCINHSPLQLKTSDGTFQCPACKYRLKENSDIIEVDLQPCEQFRSMILMGQTPDTVFDVCRRAIEFFTLQTAQGVKYLEYINYKLEEKYKNMEIQCKSLLGNLEQKINKLQNEKDAIEKECEELRDKLVASTHKLSQLEGDISRLNLSKRSDSDRTCFSDHIHIRSAQSTQSSDTLNPKFPRCSPDSTYPSPFGLGNRQSHFNFSKRSEISSSNLFLAHTSRKSPTKMLLPNHFLNNSLRNLSKISSKPLYK</sequence>
<evidence type="ECO:0000313" key="6">
    <source>
        <dbReference type="WBParaSite" id="SMRG1_79290.1"/>
    </source>
</evidence>
<reference evidence="3 5" key="1">
    <citation type="submission" date="2018-11" db="EMBL/GenBank/DDBJ databases">
        <authorList>
            <consortium name="Pathogen Informatics"/>
        </authorList>
    </citation>
    <scope>NUCLEOTIDE SEQUENCE [LARGE SCALE GENOMIC DNA]</scope>
    <source>
        <strain evidence="3 5">Zambia</strain>
    </source>
</reference>
<dbReference type="WBParaSite" id="SMRG1_79290.1">
    <property type="protein sequence ID" value="SMRG1_79290.1"/>
    <property type="gene ID" value="SMRG1_79290"/>
</dbReference>
<dbReference type="GO" id="GO:0000795">
    <property type="term" value="C:synaptonemal complex"/>
    <property type="evidence" value="ECO:0007669"/>
    <property type="project" value="InterPro"/>
</dbReference>
<protein>
    <submittedName>
        <fullName evidence="6">RING-type domain-containing protein</fullName>
    </submittedName>
</protein>
<evidence type="ECO:0000313" key="3">
    <source>
        <dbReference type="EMBL" id="VDP28670.1"/>
    </source>
</evidence>
<dbReference type="GO" id="GO:0007131">
    <property type="term" value="P:reciprocal meiotic recombination"/>
    <property type="evidence" value="ECO:0007669"/>
    <property type="project" value="InterPro"/>
</dbReference>
<dbReference type="EMBL" id="UZAI01017717">
    <property type="protein sequence ID" value="VDP28670.1"/>
    <property type="molecule type" value="Genomic_DNA"/>
</dbReference>
<dbReference type="PANTHER" id="PTHR14305:SF0">
    <property type="entry name" value="E3 UBIQUITIN-PROTEIN LIGASE CCNB1IP1"/>
    <property type="match status" value="1"/>
</dbReference>
<keyword evidence="5" id="KW-1185">Reference proteome</keyword>
<evidence type="ECO:0000313" key="4">
    <source>
        <dbReference type="Proteomes" id="UP000050790"/>
    </source>
</evidence>
<evidence type="ECO:0000256" key="2">
    <source>
        <dbReference type="SAM" id="MobiDB-lite"/>
    </source>
</evidence>
<organism evidence="4 6">
    <name type="scientific">Schistosoma margrebowiei</name>
    <dbReference type="NCBI Taxonomy" id="48269"/>
    <lineage>
        <taxon>Eukaryota</taxon>
        <taxon>Metazoa</taxon>
        <taxon>Spiralia</taxon>
        <taxon>Lophotrochozoa</taxon>
        <taxon>Platyhelminthes</taxon>
        <taxon>Trematoda</taxon>
        <taxon>Digenea</taxon>
        <taxon>Strigeidida</taxon>
        <taxon>Schistosomatoidea</taxon>
        <taxon>Schistosomatidae</taxon>
        <taxon>Schistosoma</taxon>
    </lineage>
</organism>
<dbReference type="OrthoDB" id="441210at2759"/>
<dbReference type="Proteomes" id="UP000277204">
    <property type="component" value="Unassembled WGS sequence"/>
</dbReference>
<evidence type="ECO:0000256" key="1">
    <source>
        <dbReference type="SAM" id="Coils"/>
    </source>
</evidence>
<dbReference type="InterPro" id="IPR042448">
    <property type="entry name" value="CCNB1IP1"/>
</dbReference>
<keyword evidence="1" id="KW-0175">Coiled coil</keyword>
<reference evidence="6" key="2">
    <citation type="submission" date="2023-11" db="UniProtKB">
        <authorList>
            <consortium name="WormBaseParasite"/>
        </authorList>
    </citation>
    <scope>IDENTIFICATION</scope>
</reference>
<proteinExistence type="predicted"/>
<name>A0A183MRI8_9TREM</name>
<feature type="coiled-coil region" evidence="1">
    <location>
        <begin position="114"/>
        <end position="166"/>
    </location>
</feature>
<dbReference type="STRING" id="48269.A0A183MRI8"/>
<accession>A0A183MRI8</accession>
<dbReference type="PANTHER" id="PTHR14305">
    <property type="entry name" value="E3 UBIQUITIN-PROTEIN LIGASE CCNB1IP1"/>
    <property type="match status" value="1"/>
</dbReference>
<dbReference type="AlphaFoldDB" id="A0A183MRI8"/>
<gene>
    <name evidence="3" type="ORF">SMRZ_LOCUS18663</name>
</gene>
<dbReference type="Proteomes" id="UP000050790">
    <property type="component" value="Unassembled WGS sequence"/>
</dbReference>
<evidence type="ECO:0000313" key="5">
    <source>
        <dbReference type="Proteomes" id="UP000277204"/>
    </source>
</evidence>